<organism evidence="1 2">
    <name type="scientific">Dreissena polymorpha</name>
    <name type="common">Zebra mussel</name>
    <name type="synonym">Mytilus polymorpha</name>
    <dbReference type="NCBI Taxonomy" id="45954"/>
    <lineage>
        <taxon>Eukaryota</taxon>
        <taxon>Metazoa</taxon>
        <taxon>Spiralia</taxon>
        <taxon>Lophotrochozoa</taxon>
        <taxon>Mollusca</taxon>
        <taxon>Bivalvia</taxon>
        <taxon>Autobranchia</taxon>
        <taxon>Heteroconchia</taxon>
        <taxon>Euheterodonta</taxon>
        <taxon>Imparidentia</taxon>
        <taxon>Neoheterodontei</taxon>
        <taxon>Myida</taxon>
        <taxon>Dreissenoidea</taxon>
        <taxon>Dreissenidae</taxon>
        <taxon>Dreissena</taxon>
    </lineage>
</organism>
<sequence length="57" mass="6791">MVYSVFGNFLAILEEYEARQSPHRNIRRYDIAIADQSRKTDEDVSKKRSLEIKLIFE</sequence>
<dbReference type="AlphaFoldDB" id="A0A9D4ENU9"/>
<dbReference type="Proteomes" id="UP000828390">
    <property type="component" value="Unassembled WGS sequence"/>
</dbReference>
<reference evidence="1" key="2">
    <citation type="submission" date="2020-11" db="EMBL/GenBank/DDBJ databases">
        <authorList>
            <person name="McCartney M.A."/>
            <person name="Auch B."/>
            <person name="Kono T."/>
            <person name="Mallez S."/>
            <person name="Becker A."/>
            <person name="Gohl D.M."/>
            <person name="Silverstein K.A.T."/>
            <person name="Koren S."/>
            <person name="Bechman K.B."/>
            <person name="Herman A."/>
            <person name="Abrahante J.E."/>
            <person name="Garbe J."/>
        </authorList>
    </citation>
    <scope>NUCLEOTIDE SEQUENCE</scope>
    <source>
        <strain evidence="1">Duluth1</strain>
        <tissue evidence="1">Whole animal</tissue>
    </source>
</reference>
<gene>
    <name evidence="1" type="ORF">DPMN_161383</name>
</gene>
<comment type="caution">
    <text evidence="1">The sequence shown here is derived from an EMBL/GenBank/DDBJ whole genome shotgun (WGS) entry which is preliminary data.</text>
</comment>
<reference evidence="1" key="1">
    <citation type="journal article" date="2019" name="bioRxiv">
        <title>The Genome of the Zebra Mussel, Dreissena polymorpha: A Resource for Invasive Species Research.</title>
        <authorList>
            <person name="McCartney M.A."/>
            <person name="Auch B."/>
            <person name="Kono T."/>
            <person name="Mallez S."/>
            <person name="Zhang Y."/>
            <person name="Obille A."/>
            <person name="Becker A."/>
            <person name="Abrahante J.E."/>
            <person name="Garbe J."/>
            <person name="Badalamenti J.P."/>
            <person name="Herman A."/>
            <person name="Mangelson H."/>
            <person name="Liachko I."/>
            <person name="Sullivan S."/>
            <person name="Sone E.D."/>
            <person name="Koren S."/>
            <person name="Silverstein K.A.T."/>
            <person name="Beckman K.B."/>
            <person name="Gohl D.M."/>
        </authorList>
    </citation>
    <scope>NUCLEOTIDE SEQUENCE</scope>
    <source>
        <strain evidence="1">Duluth1</strain>
        <tissue evidence="1">Whole animal</tissue>
    </source>
</reference>
<keyword evidence="2" id="KW-1185">Reference proteome</keyword>
<protein>
    <submittedName>
        <fullName evidence="1">Uncharacterized protein</fullName>
    </submittedName>
</protein>
<accession>A0A9D4ENU9</accession>
<proteinExistence type="predicted"/>
<dbReference type="EMBL" id="JAIWYP010000008">
    <property type="protein sequence ID" value="KAH3783445.1"/>
    <property type="molecule type" value="Genomic_DNA"/>
</dbReference>
<name>A0A9D4ENU9_DREPO</name>
<evidence type="ECO:0000313" key="2">
    <source>
        <dbReference type="Proteomes" id="UP000828390"/>
    </source>
</evidence>
<evidence type="ECO:0000313" key="1">
    <source>
        <dbReference type="EMBL" id="KAH3783445.1"/>
    </source>
</evidence>